<gene>
    <name evidence="1" type="ORF">ACOLOM_LOCUS3501</name>
</gene>
<protein>
    <submittedName>
        <fullName evidence="1">9293_t:CDS:1</fullName>
    </submittedName>
</protein>
<reference evidence="1" key="1">
    <citation type="submission" date="2021-06" db="EMBL/GenBank/DDBJ databases">
        <authorList>
            <person name="Kallberg Y."/>
            <person name="Tangrot J."/>
            <person name="Rosling A."/>
        </authorList>
    </citation>
    <scope>NUCLEOTIDE SEQUENCE</scope>
    <source>
        <strain evidence="1">CL356</strain>
    </source>
</reference>
<name>A0ACA9L9N3_9GLOM</name>
<accession>A0ACA9L9N3</accession>
<proteinExistence type="predicted"/>
<dbReference type="EMBL" id="CAJVPT010005201">
    <property type="protein sequence ID" value="CAG8517471.1"/>
    <property type="molecule type" value="Genomic_DNA"/>
</dbReference>
<evidence type="ECO:0000313" key="2">
    <source>
        <dbReference type="Proteomes" id="UP000789525"/>
    </source>
</evidence>
<keyword evidence="2" id="KW-1185">Reference proteome</keyword>
<sequence>MFNSFDGNYKSKRNINLGGQKKQEDKEALAFYRGRTVTGNLRDQERASWDQQAEMILRSDISKRDVAMTLINLVRSFLFFYRPISDSQRELCLCEILRKRNLDSEIISIPFHYEDLRDTWTFQLKKILQIFLKSVGSNFTYDRKNAVHYLEALILTVGVEKYGSSDQSVGGREMVQGILDYLINCGLYHELREYLLNLTTEEKNNPATRSVANLLVHPFRVLTSSHPTYQLALREFIAHIFTIQLLPNRLGKDALITISLWSLLNDLILRLSIMARDEWNAEQASILLSNLLAFTHRMVKQMSNPVILAYLTVLGNLSLQIPIWSLVDRSAPGAIGNYFSNVSSFQELEVNEEDSDDDIMVQDRYSHIKIDPGTLKRISYIFDQQHLISVFDFARRADYAALLKVTNFLLTLMIRWPSKKEELLNNITYGIFSMSENRLSINSIWEAFKKSDLAQLLPTSQSIPPNCFTDSAYSEQWGMLALMCELFSQVLRIMGDDEFFDENRNPLKLSEIVNMSTILKNVGFTLYWSSLSLKMESTIDGGCISLIYLRDIVTRLLRQIHARDSRRRFTSLNHWLMLSESEMNTFARTVVDEDQELERDRGKINMDRRRLMSISPRLGILYNIPFVIPFDERVRIFRQFVRNDRERSPGHHHFFEPRHRVTIRRDHIFEDGYTHLNSAGARLKDFVGIQFIDEFGMQEAGIDGGGLFKEFLTSLTRIAFDTNYGLFLSTKEQLLYPNPHGDASSVNSIFDMCLETQLSYYEFIGRILGKALYDGILVDAAFSGFFLSKWLGRSSYLDDLPSLDPELYQGLIILKNYKGDVESDLSLNFTVVDNEFGEQRTVELMEGGSEMPVTNSNRIRYIYLMADYRLNKQIERQCKAFFRGLSDLIEPKWLRMFNQQELQILVGGAYIPINLEDLRQNTVYAEYKDDDPIIISFWKVVSEFSEEQKQKLIKFVTSCSRPPLLGFKELNPKFSIRKAGSGTRLPSSSTCVNLLKLPEYPDEDTLREYVSVFDDNMFESVC</sequence>
<organism evidence="1 2">
    <name type="scientific">Acaulospora colombiana</name>
    <dbReference type="NCBI Taxonomy" id="27376"/>
    <lineage>
        <taxon>Eukaryota</taxon>
        <taxon>Fungi</taxon>
        <taxon>Fungi incertae sedis</taxon>
        <taxon>Mucoromycota</taxon>
        <taxon>Glomeromycotina</taxon>
        <taxon>Glomeromycetes</taxon>
        <taxon>Diversisporales</taxon>
        <taxon>Acaulosporaceae</taxon>
        <taxon>Acaulospora</taxon>
    </lineage>
</organism>
<evidence type="ECO:0000313" key="1">
    <source>
        <dbReference type="EMBL" id="CAG8517471.1"/>
    </source>
</evidence>
<comment type="caution">
    <text evidence="1">The sequence shown here is derived from an EMBL/GenBank/DDBJ whole genome shotgun (WGS) entry which is preliminary data.</text>
</comment>
<dbReference type="Proteomes" id="UP000789525">
    <property type="component" value="Unassembled WGS sequence"/>
</dbReference>